<protein>
    <submittedName>
        <fullName evidence="1">Uncharacterized protein</fullName>
    </submittedName>
</protein>
<comment type="caution">
    <text evidence="1">The sequence shown here is derived from an EMBL/GenBank/DDBJ whole genome shotgun (WGS) entry which is preliminary data.</text>
</comment>
<gene>
    <name evidence="1" type="ORF">ACFPQ4_03255</name>
</gene>
<keyword evidence="2" id="KW-1185">Reference proteome</keyword>
<organism evidence="1 2">
    <name type="scientific">Cohnella yongneupensis</name>
    <dbReference type="NCBI Taxonomy" id="425006"/>
    <lineage>
        <taxon>Bacteria</taxon>
        <taxon>Bacillati</taxon>
        <taxon>Bacillota</taxon>
        <taxon>Bacilli</taxon>
        <taxon>Bacillales</taxon>
        <taxon>Paenibacillaceae</taxon>
        <taxon>Cohnella</taxon>
    </lineage>
</organism>
<evidence type="ECO:0000313" key="2">
    <source>
        <dbReference type="Proteomes" id="UP001596108"/>
    </source>
</evidence>
<sequence>MMKGIFNRANNSANNADYIDFGGNRIEIPKLTIAKWRLLFDRVETLPSILINIFSSRNSSNFSATLIAGLGLVLDEIVELVSVLTGREREWIEENVDHNELIEFITKTAEKNDFASAVKKFSAAFGKWVKNGAAMQEKSRSTSGS</sequence>
<reference evidence="2" key="1">
    <citation type="journal article" date="2019" name="Int. J. Syst. Evol. Microbiol.">
        <title>The Global Catalogue of Microorganisms (GCM) 10K type strain sequencing project: providing services to taxonomists for standard genome sequencing and annotation.</title>
        <authorList>
            <consortium name="The Broad Institute Genomics Platform"/>
            <consortium name="The Broad Institute Genome Sequencing Center for Infectious Disease"/>
            <person name="Wu L."/>
            <person name="Ma J."/>
        </authorList>
    </citation>
    <scope>NUCLEOTIDE SEQUENCE [LARGE SCALE GENOMIC DNA]</scope>
    <source>
        <strain evidence="2">CGMCC 1.18578</strain>
    </source>
</reference>
<evidence type="ECO:0000313" key="1">
    <source>
        <dbReference type="EMBL" id="MFC5528469.1"/>
    </source>
</evidence>
<accession>A0ABW0QVZ9</accession>
<dbReference type="Proteomes" id="UP001596108">
    <property type="component" value="Unassembled WGS sequence"/>
</dbReference>
<proteinExistence type="predicted"/>
<name>A0ABW0QVZ9_9BACL</name>
<dbReference type="RefSeq" id="WP_378110308.1">
    <property type="nucleotide sequence ID" value="NZ_JBHSNC010000010.1"/>
</dbReference>
<dbReference type="EMBL" id="JBHSNC010000010">
    <property type="protein sequence ID" value="MFC5528469.1"/>
    <property type="molecule type" value="Genomic_DNA"/>
</dbReference>